<reference evidence="1" key="2">
    <citation type="submission" date="2020-11" db="EMBL/GenBank/DDBJ databases">
        <authorList>
            <person name="McCartney M.A."/>
            <person name="Auch B."/>
            <person name="Kono T."/>
            <person name="Mallez S."/>
            <person name="Becker A."/>
            <person name="Gohl D.M."/>
            <person name="Silverstein K.A.T."/>
            <person name="Koren S."/>
            <person name="Bechman K.B."/>
            <person name="Herman A."/>
            <person name="Abrahante J.E."/>
            <person name="Garbe J."/>
        </authorList>
    </citation>
    <scope>NUCLEOTIDE SEQUENCE</scope>
    <source>
        <strain evidence="1">Duluth1</strain>
        <tissue evidence="1">Whole animal</tissue>
    </source>
</reference>
<proteinExistence type="predicted"/>
<protein>
    <submittedName>
        <fullName evidence="1">Uncharacterized protein</fullName>
    </submittedName>
</protein>
<name>A0A9D4H832_DREPO</name>
<gene>
    <name evidence="1" type="ORF">DPMN_103456</name>
</gene>
<evidence type="ECO:0000313" key="2">
    <source>
        <dbReference type="Proteomes" id="UP000828390"/>
    </source>
</evidence>
<keyword evidence="2" id="KW-1185">Reference proteome</keyword>
<dbReference type="AlphaFoldDB" id="A0A9D4H832"/>
<reference evidence="1" key="1">
    <citation type="journal article" date="2019" name="bioRxiv">
        <title>The Genome of the Zebra Mussel, Dreissena polymorpha: A Resource for Invasive Species Research.</title>
        <authorList>
            <person name="McCartney M.A."/>
            <person name="Auch B."/>
            <person name="Kono T."/>
            <person name="Mallez S."/>
            <person name="Zhang Y."/>
            <person name="Obille A."/>
            <person name="Becker A."/>
            <person name="Abrahante J.E."/>
            <person name="Garbe J."/>
            <person name="Badalamenti J.P."/>
            <person name="Herman A."/>
            <person name="Mangelson H."/>
            <person name="Liachko I."/>
            <person name="Sullivan S."/>
            <person name="Sone E.D."/>
            <person name="Koren S."/>
            <person name="Silverstein K.A.T."/>
            <person name="Beckman K.B."/>
            <person name="Gohl D.M."/>
        </authorList>
    </citation>
    <scope>NUCLEOTIDE SEQUENCE</scope>
    <source>
        <strain evidence="1">Duluth1</strain>
        <tissue evidence="1">Whole animal</tissue>
    </source>
</reference>
<evidence type="ECO:0000313" key="1">
    <source>
        <dbReference type="EMBL" id="KAH3830215.1"/>
    </source>
</evidence>
<dbReference type="EMBL" id="JAIWYP010000004">
    <property type="protein sequence ID" value="KAH3830215.1"/>
    <property type="molecule type" value="Genomic_DNA"/>
</dbReference>
<organism evidence="1 2">
    <name type="scientific">Dreissena polymorpha</name>
    <name type="common">Zebra mussel</name>
    <name type="synonym">Mytilus polymorpha</name>
    <dbReference type="NCBI Taxonomy" id="45954"/>
    <lineage>
        <taxon>Eukaryota</taxon>
        <taxon>Metazoa</taxon>
        <taxon>Spiralia</taxon>
        <taxon>Lophotrochozoa</taxon>
        <taxon>Mollusca</taxon>
        <taxon>Bivalvia</taxon>
        <taxon>Autobranchia</taxon>
        <taxon>Heteroconchia</taxon>
        <taxon>Euheterodonta</taxon>
        <taxon>Imparidentia</taxon>
        <taxon>Neoheterodontei</taxon>
        <taxon>Myida</taxon>
        <taxon>Dreissenoidea</taxon>
        <taxon>Dreissenidae</taxon>
        <taxon>Dreissena</taxon>
    </lineage>
</organism>
<accession>A0A9D4H832</accession>
<dbReference type="Proteomes" id="UP000828390">
    <property type="component" value="Unassembled WGS sequence"/>
</dbReference>
<sequence length="114" mass="12777">MRTVVWQVTRTYPCPARTRFLQRFNWPRSSVISPRTRSALSKSTGSCGSNLANTSSSFWTACARTMNSSSCSTRRASLARTDTAHWHAFASRFSTRRKSLWLIQAASNVLTRAG</sequence>
<comment type="caution">
    <text evidence="1">The sequence shown here is derived from an EMBL/GenBank/DDBJ whole genome shotgun (WGS) entry which is preliminary data.</text>
</comment>